<dbReference type="GO" id="GO:0044423">
    <property type="term" value="C:virion component"/>
    <property type="evidence" value="ECO:0007669"/>
    <property type="project" value="UniProtKB-KW"/>
</dbReference>
<evidence type="ECO:0000256" key="3">
    <source>
        <dbReference type="ARBA" id="ARBA00022470"/>
    </source>
</evidence>
<proteinExistence type="predicted"/>
<comment type="subcellular location">
    <subcellularLocation>
        <location evidence="2">Virion</location>
    </subcellularLocation>
</comment>
<keyword evidence="6" id="KW-0946">Virion</keyword>
<evidence type="ECO:0000256" key="9">
    <source>
        <dbReference type="ARBA" id="ARBA00023219"/>
    </source>
</evidence>
<evidence type="ECO:0000313" key="11">
    <source>
        <dbReference type="EMBL" id="ATW58188.1"/>
    </source>
</evidence>
<evidence type="ECO:0000256" key="7">
    <source>
        <dbReference type="ARBA" id="ARBA00022950"/>
    </source>
</evidence>
<reference evidence="11" key="1">
    <citation type="submission" date="2018-04" db="EMBL/GenBank/DDBJ databases">
        <authorList>
            <person name="Djurhuus A.M."/>
            <person name="Carstens A.B."/>
            <person name="Hansen L.H."/>
        </authorList>
    </citation>
    <scope>NUCLEOTIDE SEQUENCE</scope>
</reference>
<dbReference type="GO" id="GO:0099002">
    <property type="term" value="P:symbiont genome ejection through host cell envelope, short tail mechanism"/>
    <property type="evidence" value="ECO:0007669"/>
    <property type="project" value="UniProtKB-KW"/>
</dbReference>
<evidence type="ECO:0000256" key="10">
    <source>
        <dbReference type="ARBA" id="ARBA00023296"/>
    </source>
</evidence>
<keyword evidence="5" id="KW-1188">Viral release from host cell</keyword>
<keyword evidence="3" id="KW-1244">Viral short tail ejection system</keyword>
<sequence length="548" mass="61640">MQRNITPLAHSTGPIDLTLRGRANVKGQGAQKDKSKTIKAAYEKLVVPRNAFVERGKRFARYTIPHLLVDFDHVGVGDYGDTTNTPGWQSFGAGALTHLENRLVMTLFPPHSPFFSMELTEKAKATLSAEDHAIIKSQSLLATAVRSAMLEHERVAGRAAIGQAIRHLLAIGNGCLYLPTKGDAVHYPLNRYVVRRDKSGTLLKLILLEHKALDTFTPDIQALIRANRHSPAGKEADTNIELFTECTRKGDFFHIKQEAEGHIVGEEYRVHEDRFPFIVLRWEANYGEDYGRSKVELHAGDFHMIQFLSEALGKGMVLMADVKYLVKPGAVTDTDHLINSPTGEFVYGNIDDIGVLQLEKYADFTPISTVLEKYERRVGQAFMMDSQIQRNAERVTAYEIRRDSQTNEQALGGNYTLLAPSLQKKYARLLLYRIKFELGSDLVDTVLMTGIEALSKMSELDRIQQLTEMLQMPAAWPEPIQQRVQWGDLIQYLANQLSLELPFMMNEEQFLEWQQAQQEQQQQAVIGEGLQKAVPTIAGELMKSNGGM</sequence>
<accession>A0A2H4P7P8</accession>
<organism evidence="11 12">
    <name type="scientific">Pseudomonas phage uligo</name>
    <dbReference type="NCBI Taxonomy" id="2048979"/>
    <lineage>
        <taxon>Viruses</taxon>
        <taxon>Duplodnaviria</taxon>
        <taxon>Heunggongvirae</taxon>
        <taxon>Uroviricota</taxon>
        <taxon>Caudoviricetes</taxon>
        <taxon>Autographivirales</taxon>
        <taxon>Autosignataviridae</taxon>
        <taxon>Colwellvirinae</taxon>
        <taxon>Uliginvirus</taxon>
        <taxon>Uliginvirus uligo</taxon>
    </lineage>
</organism>
<dbReference type="Pfam" id="PF12236">
    <property type="entry name" value="Head-tail_con"/>
    <property type="match status" value="1"/>
</dbReference>
<evidence type="ECO:0000256" key="4">
    <source>
        <dbReference type="ARBA" id="ARBA00022595"/>
    </source>
</evidence>
<protein>
    <submittedName>
        <fullName evidence="11">Head to tail connecting protein</fullName>
    </submittedName>
</protein>
<comment type="function">
    <text evidence="1">Forms the portal vertex of the capsid. This portal plays critical roles in head assembly, genome packaging, neck/tail attachment, and genome ejection. The portal protein multimerizes as a single ring-shaped homododecamer arranged around a central channel.</text>
</comment>
<evidence type="ECO:0000256" key="5">
    <source>
        <dbReference type="ARBA" id="ARBA00022612"/>
    </source>
</evidence>
<evidence type="ECO:0000256" key="2">
    <source>
        <dbReference type="ARBA" id="ARBA00004328"/>
    </source>
</evidence>
<keyword evidence="9" id="KW-0231">Viral genome packaging</keyword>
<evidence type="ECO:0000256" key="6">
    <source>
        <dbReference type="ARBA" id="ARBA00022844"/>
    </source>
</evidence>
<dbReference type="Proteomes" id="UP000240374">
    <property type="component" value="Segment"/>
</dbReference>
<evidence type="ECO:0000313" key="12">
    <source>
        <dbReference type="Proteomes" id="UP000240374"/>
    </source>
</evidence>
<keyword evidence="7" id="KW-0118">Viral capsid assembly</keyword>
<keyword evidence="8" id="KW-1171">Viral genome ejection through host cell envelope</keyword>
<name>A0A2H4P7P8_9CAUD</name>
<evidence type="ECO:0000256" key="8">
    <source>
        <dbReference type="ARBA" id="ARBA00023009"/>
    </source>
</evidence>
<keyword evidence="12" id="KW-1185">Reference proteome</keyword>
<dbReference type="EMBL" id="MG018929">
    <property type="protein sequence ID" value="ATW58188.1"/>
    <property type="molecule type" value="Genomic_DNA"/>
</dbReference>
<keyword evidence="10" id="KW-1160">Virus entry into host cell</keyword>
<evidence type="ECO:0000256" key="1">
    <source>
        <dbReference type="ARBA" id="ARBA00003421"/>
    </source>
</evidence>
<keyword evidence="4" id="KW-1162">Viral penetration into host cytoplasm</keyword>
<dbReference type="InterPro" id="IPR020991">
    <property type="entry name" value="Connector_podovirus"/>
</dbReference>